<evidence type="ECO:0000259" key="3">
    <source>
        <dbReference type="PROSITE" id="PS50110"/>
    </source>
</evidence>
<dbReference type="EMBL" id="JACJQL010000123">
    <property type="protein sequence ID" value="MBD2255747.1"/>
    <property type="molecule type" value="Genomic_DNA"/>
</dbReference>
<protein>
    <submittedName>
        <fullName evidence="4">Response regulator</fullName>
    </submittedName>
</protein>
<dbReference type="InterPro" id="IPR050595">
    <property type="entry name" value="Bact_response_regulator"/>
</dbReference>
<dbReference type="RefSeq" id="WP_190572881.1">
    <property type="nucleotide sequence ID" value="NZ_JACJQL010000123.1"/>
</dbReference>
<organism evidence="4 5">
    <name type="scientific">Nostoc parmelioides FACHB-3921</name>
    <dbReference type="NCBI Taxonomy" id="2692909"/>
    <lineage>
        <taxon>Bacteria</taxon>
        <taxon>Bacillati</taxon>
        <taxon>Cyanobacteriota</taxon>
        <taxon>Cyanophyceae</taxon>
        <taxon>Nostocales</taxon>
        <taxon>Nostocaceae</taxon>
        <taxon>Nostoc</taxon>
    </lineage>
</organism>
<evidence type="ECO:0000313" key="4">
    <source>
        <dbReference type="EMBL" id="MBD2255747.1"/>
    </source>
</evidence>
<reference evidence="4 5" key="1">
    <citation type="journal article" date="2020" name="ISME J.">
        <title>Comparative genomics reveals insights into cyanobacterial evolution and habitat adaptation.</title>
        <authorList>
            <person name="Chen M.Y."/>
            <person name="Teng W.K."/>
            <person name="Zhao L."/>
            <person name="Hu C.X."/>
            <person name="Zhou Y.K."/>
            <person name="Han B.P."/>
            <person name="Song L.R."/>
            <person name="Shu W.S."/>
        </authorList>
    </citation>
    <scope>NUCLEOTIDE SEQUENCE [LARGE SCALE GENOMIC DNA]</scope>
    <source>
        <strain evidence="4 5">FACHB-3921</strain>
    </source>
</reference>
<dbReference type="PANTHER" id="PTHR44591">
    <property type="entry name" value="STRESS RESPONSE REGULATOR PROTEIN 1"/>
    <property type="match status" value="1"/>
</dbReference>
<dbReference type="Gene3D" id="3.40.50.2300">
    <property type="match status" value="1"/>
</dbReference>
<evidence type="ECO:0000256" key="1">
    <source>
        <dbReference type="ARBA" id="ARBA00022553"/>
    </source>
</evidence>
<sequence length="120" mass="13912">MSQQQRTILIVDDSPLDREFYRRCLLKDKDYSYSILEANFGEEGLELWQQHQPDVILLDYRLPDMEGLEFLASLCSRTQQIYLPVIVVTGQGSEVIAANKKRSRLVQTNFSLSPTQPQIY</sequence>
<dbReference type="PROSITE" id="PS50110">
    <property type="entry name" value="RESPONSE_REGULATORY"/>
    <property type="match status" value="1"/>
</dbReference>
<dbReference type="InterPro" id="IPR001789">
    <property type="entry name" value="Sig_transdc_resp-reg_receiver"/>
</dbReference>
<gene>
    <name evidence="4" type="ORF">H6G14_31700</name>
</gene>
<dbReference type="SUPFAM" id="SSF52172">
    <property type="entry name" value="CheY-like"/>
    <property type="match status" value="1"/>
</dbReference>
<keyword evidence="1 2" id="KW-0597">Phosphoprotein</keyword>
<accession>A0ABR8BNN3</accession>
<evidence type="ECO:0000256" key="2">
    <source>
        <dbReference type="PROSITE-ProRule" id="PRU00169"/>
    </source>
</evidence>
<dbReference type="SMART" id="SM00448">
    <property type="entry name" value="REC"/>
    <property type="match status" value="1"/>
</dbReference>
<dbReference type="InterPro" id="IPR011006">
    <property type="entry name" value="CheY-like_superfamily"/>
</dbReference>
<evidence type="ECO:0000313" key="5">
    <source>
        <dbReference type="Proteomes" id="UP000621307"/>
    </source>
</evidence>
<keyword evidence="5" id="KW-1185">Reference proteome</keyword>
<dbReference type="PANTHER" id="PTHR44591:SF3">
    <property type="entry name" value="RESPONSE REGULATORY DOMAIN-CONTAINING PROTEIN"/>
    <property type="match status" value="1"/>
</dbReference>
<dbReference type="Pfam" id="PF00072">
    <property type="entry name" value="Response_reg"/>
    <property type="match status" value="1"/>
</dbReference>
<feature type="modified residue" description="4-aspartylphosphate" evidence="2">
    <location>
        <position position="59"/>
    </location>
</feature>
<dbReference type="CDD" id="cd00156">
    <property type="entry name" value="REC"/>
    <property type="match status" value="1"/>
</dbReference>
<dbReference type="Proteomes" id="UP000621307">
    <property type="component" value="Unassembled WGS sequence"/>
</dbReference>
<proteinExistence type="predicted"/>
<feature type="domain" description="Response regulatory" evidence="3">
    <location>
        <begin position="7"/>
        <end position="120"/>
    </location>
</feature>
<comment type="caution">
    <text evidence="4">The sequence shown here is derived from an EMBL/GenBank/DDBJ whole genome shotgun (WGS) entry which is preliminary data.</text>
</comment>
<name>A0ABR8BNN3_9NOSO</name>